<reference evidence="2" key="1">
    <citation type="submission" date="2018-02" db="EMBL/GenBank/DDBJ databases">
        <title>Rhizophora mucronata_Transcriptome.</title>
        <authorList>
            <person name="Meera S.P."/>
            <person name="Sreeshan A."/>
            <person name="Augustine A."/>
        </authorList>
    </citation>
    <scope>NUCLEOTIDE SEQUENCE</scope>
    <source>
        <tissue evidence="2">Leaf</tissue>
    </source>
</reference>
<organism evidence="2">
    <name type="scientific">Rhizophora mucronata</name>
    <name type="common">Asiatic mangrove</name>
    <dbReference type="NCBI Taxonomy" id="61149"/>
    <lineage>
        <taxon>Eukaryota</taxon>
        <taxon>Viridiplantae</taxon>
        <taxon>Streptophyta</taxon>
        <taxon>Embryophyta</taxon>
        <taxon>Tracheophyta</taxon>
        <taxon>Spermatophyta</taxon>
        <taxon>Magnoliopsida</taxon>
        <taxon>eudicotyledons</taxon>
        <taxon>Gunneridae</taxon>
        <taxon>Pentapetalae</taxon>
        <taxon>rosids</taxon>
        <taxon>fabids</taxon>
        <taxon>Malpighiales</taxon>
        <taxon>Rhizophoraceae</taxon>
        <taxon>Rhizophora</taxon>
    </lineage>
</organism>
<proteinExistence type="predicted"/>
<dbReference type="AlphaFoldDB" id="A0A2P2KCX7"/>
<name>A0A2P2KCX7_RHIMU</name>
<accession>A0A2P2KCX7</accession>
<sequence>MGACCFVSFRRKIEGGEMEEQETGKDTSKSGRRVQKESSMW</sequence>
<evidence type="ECO:0000313" key="2">
    <source>
        <dbReference type="EMBL" id="MBX03594.1"/>
    </source>
</evidence>
<protein>
    <submittedName>
        <fullName evidence="2">Uncharacterized protein</fullName>
    </submittedName>
</protein>
<evidence type="ECO:0000256" key="1">
    <source>
        <dbReference type="SAM" id="MobiDB-lite"/>
    </source>
</evidence>
<dbReference type="EMBL" id="GGEC01023110">
    <property type="protein sequence ID" value="MBX03594.1"/>
    <property type="molecule type" value="Transcribed_RNA"/>
</dbReference>
<feature type="region of interest" description="Disordered" evidence="1">
    <location>
        <begin position="15"/>
        <end position="41"/>
    </location>
</feature>